<comment type="caution">
    <text evidence="1">The sequence shown here is derived from an EMBL/GenBank/DDBJ whole genome shotgun (WGS) entry which is preliminary data.</text>
</comment>
<gene>
    <name evidence="1" type="ORF">AU255_10370</name>
</gene>
<dbReference type="PANTHER" id="PTHR34290">
    <property type="entry name" value="SI:CH73-390P7.2"/>
    <property type="match status" value="1"/>
</dbReference>
<dbReference type="PANTHER" id="PTHR34290:SF2">
    <property type="entry name" value="OS04G0668800 PROTEIN"/>
    <property type="match status" value="1"/>
</dbReference>
<evidence type="ECO:0000313" key="2">
    <source>
        <dbReference type="Proteomes" id="UP000191980"/>
    </source>
</evidence>
<dbReference type="OrthoDB" id="5294764at2"/>
<reference evidence="1 2" key="1">
    <citation type="submission" date="2015-12" db="EMBL/GenBank/DDBJ databases">
        <authorList>
            <person name="Shamseldin A."/>
            <person name="Moawad H."/>
            <person name="Abd El-Rahim W.M."/>
            <person name="Sadowsky M.J."/>
        </authorList>
    </citation>
    <scope>NUCLEOTIDE SEQUENCE [LARGE SCALE GENOMIC DNA]</scope>
    <source>
        <strain evidence="1 2">WF1</strain>
    </source>
</reference>
<accession>A0A1V8MB60</accession>
<organism evidence="1 2">
    <name type="scientific">Methyloprofundus sedimenti</name>
    <dbReference type="NCBI Taxonomy" id="1420851"/>
    <lineage>
        <taxon>Bacteria</taxon>
        <taxon>Pseudomonadati</taxon>
        <taxon>Pseudomonadota</taxon>
        <taxon>Gammaproteobacteria</taxon>
        <taxon>Methylococcales</taxon>
        <taxon>Methylococcaceae</taxon>
        <taxon>Methyloprofundus</taxon>
    </lineage>
</organism>
<dbReference type="Proteomes" id="UP000191980">
    <property type="component" value="Unassembled WGS sequence"/>
</dbReference>
<dbReference type="EMBL" id="LPUF01000001">
    <property type="protein sequence ID" value="OQK18742.1"/>
    <property type="molecule type" value="Genomic_DNA"/>
</dbReference>
<keyword evidence="2" id="KW-1185">Reference proteome</keyword>
<sequence>MTQSAEPLKENYGEKNTAQIIVYYDGACPKCIRDRQNYEKLSGQSGEAVCWFDITGQDSQLRKLGIDPQKALSELHIRDENGRIVTELDAYILLMQKVPLLKPIAWLVGLPLIRPLLGRFYHQQVNSRLKKRGLL</sequence>
<dbReference type="STRING" id="1420851.AU255_10370"/>
<dbReference type="InterPro" id="IPR044691">
    <property type="entry name" value="DCC1_Trx"/>
</dbReference>
<evidence type="ECO:0000313" key="1">
    <source>
        <dbReference type="EMBL" id="OQK18742.1"/>
    </source>
</evidence>
<dbReference type="AlphaFoldDB" id="A0A1V8MB60"/>
<protein>
    <submittedName>
        <fullName evidence="1">Thiol-disulfide oxidoreductase</fullName>
    </submittedName>
</protein>
<proteinExistence type="predicted"/>
<dbReference type="Pfam" id="PF04134">
    <property type="entry name" value="DCC1-like"/>
    <property type="match status" value="1"/>
</dbReference>
<dbReference type="GO" id="GO:0015035">
    <property type="term" value="F:protein-disulfide reductase activity"/>
    <property type="evidence" value="ECO:0007669"/>
    <property type="project" value="InterPro"/>
</dbReference>
<name>A0A1V8MB60_9GAMM</name>
<dbReference type="InterPro" id="IPR007263">
    <property type="entry name" value="DCC1-like"/>
</dbReference>